<evidence type="ECO:0000313" key="3">
    <source>
        <dbReference type="Proteomes" id="UP001500274"/>
    </source>
</evidence>
<feature type="signal peptide" evidence="1">
    <location>
        <begin position="1"/>
        <end position="26"/>
    </location>
</feature>
<proteinExistence type="predicted"/>
<dbReference type="Gene3D" id="2.60.40.1180">
    <property type="entry name" value="Golgi alpha-mannosidase II"/>
    <property type="match status" value="1"/>
</dbReference>
<dbReference type="CDD" id="cd00161">
    <property type="entry name" value="beta-trefoil_Ricin-like"/>
    <property type="match status" value="1"/>
</dbReference>
<dbReference type="EMBL" id="BAAARI010000014">
    <property type="protein sequence ID" value="GAA2582739.1"/>
    <property type="molecule type" value="Genomic_DNA"/>
</dbReference>
<dbReference type="Gene3D" id="2.80.10.50">
    <property type="match status" value="1"/>
</dbReference>
<comment type="caution">
    <text evidence="2">The sequence shown here is derived from an EMBL/GenBank/DDBJ whole genome shotgun (WGS) entry which is preliminary data.</text>
</comment>
<name>A0ABP6BUE3_9MICO</name>
<sequence>MKHPTRRAWSAAAVTAALALISAAAAAPSVAETPSHAVVIDPAAASVAAPAWPAIDPAAIDPTATDSGRASELAASVIATARTGAQALTGATLPAAANAVRAHFADFIAAGTPLLASSDDTALIALAGDTATVVFANASAAQATVEIDVRSFADHTAAATTVHTTSAAGELVAAPATPVPTTGLITVTAPAHSIVTAVTTGLVVTATPAASTARVAPASALVGEGQLRLIESSYAPGKVIELGNPAAQPTGPTGATSPAAAAVFTISGVAALTQKQAVVFSPVTARADTYVISTQDGRVLSRRDNAASDFRYLQLTERTIDDAATDPYAQWTAVDAGNGEVSLQNVQRDAAGAIAALDLYNWKTADASEVQTYTASGAAVQKWKIHPLTATVASDTVIIQPGAAPQLPTLLRAVYGWGTRFEMTTLTWNRPDDAVWNADGTVTVTGTGIGYFGEQVPVEARYLIGSLTDGADATYTTFAGVLVKELQMRAPRTVVRGVSGSEATVDAPVTWDWSRVSDADFSAPGTVTVPASAKSGFAANLVITVTPAAATNILRGTGVHHTVTYIDGSNFRLTDGVRTVSGFSDWRSGGASNRVNPNTITFYLDEPQQVTGAAVFDIGSKQNIGTVTVQYRTLTGGWANLPGTDWPVTNPTADLSLEVTNDPVIATGVRVIITNKSASTWMTLSEIEVSGLTAGDAR</sequence>
<keyword evidence="1" id="KW-0732">Signal</keyword>
<dbReference type="PROSITE" id="PS51318">
    <property type="entry name" value="TAT"/>
    <property type="match status" value="1"/>
</dbReference>
<accession>A0ABP6BUE3</accession>
<dbReference type="InterPro" id="IPR035992">
    <property type="entry name" value="Ricin_B-like_lectins"/>
</dbReference>
<organism evidence="2 3">
    <name type="scientific">Microbacterium binotii</name>
    <dbReference type="NCBI Taxonomy" id="462710"/>
    <lineage>
        <taxon>Bacteria</taxon>
        <taxon>Bacillati</taxon>
        <taxon>Actinomycetota</taxon>
        <taxon>Actinomycetes</taxon>
        <taxon>Micrococcales</taxon>
        <taxon>Microbacteriaceae</taxon>
        <taxon>Microbacterium</taxon>
    </lineage>
</organism>
<dbReference type="RefSeq" id="WP_344229512.1">
    <property type="nucleotide sequence ID" value="NZ_BAAARI010000014.1"/>
</dbReference>
<keyword evidence="3" id="KW-1185">Reference proteome</keyword>
<dbReference type="InterPro" id="IPR013780">
    <property type="entry name" value="Glyco_hydro_b"/>
</dbReference>
<evidence type="ECO:0000313" key="2">
    <source>
        <dbReference type="EMBL" id="GAA2582739.1"/>
    </source>
</evidence>
<feature type="chain" id="PRO_5047398052" evidence="1">
    <location>
        <begin position="27"/>
        <end position="698"/>
    </location>
</feature>
<gene>
    <name evidence="2" type="ORF">GCM10009862_22360</name>
</gene>
<dbReference type="Gene3D" id="2.60.120.260">
    <property type="entry name" value="Galactose-binding domain-like"/>
    <property type="match status" value="1"/>
</dbReference>
<dbReference type="InterPro" id="IPR006311">
    <property type="entry name" value="TAT_signal"/>
</dbReference>
<protein>
    <submittedName>
        <fullName evidence="2">Uncharacterized protein</fullName>
    </submittedName>
</protein>
<reference evidence="3" key="1">
    <citation type="journal article" date="2019" name="Int. J. Syst. Evol. Microbiol.">
        <title>The Global Catalogue of Microorganisms (GCM) 10K type strain sequencing project: providing services to taxonomists for standard genome sequencing and annotation.</title>
        <authorList>
            <consortium name="The Broad Institute Genomics Platform"/>
            <consortium name="The Broad Institute Genome Sequencing Center for Infectious Disease"/>
            <person name="Wu L."/>
            <person name="Ma J."/>
        </authorList>
    </citation>
    <scope>NUCLEOTIDE SEQUENCE [LARGE SCALE GENOMIC DNA]</scope>
    <source>
        <strain evidence="3">JCM 16365</strain>
    </source>
</reference>
<evidence type="ECO:0000256" key="1">
    <source>
        <dbReference type="SAM" id="SignalP"/>
    </source>
</evidence>
<dbReference type="Proteomes" id="UP001500274">
    <property type="component" value="Unassembled WGS sequence"/>
</dbReference>
<dbReference type="SUPFAM" id="SSF50370">
    <property type="entry name" value="Ricin B-like lectins"/>
    <property type="match status" value="1"/>
</dbReference>